<reference evidence="1 2" key="1">
    <citation type="submission" date="2019-01" db="EMBL/GenBank/DDBJ databases">
        <authorList>
            <consortium name="Pathogen Informatics"/>
        </authorList>
    </citation>
    <scope>NUCLEOTIDE SEQUENCE [LARGE SCALE GENOMIC DNA]</scope>
    <source>
        <strain evidence="1 2">NCTC10118</strain>
    </source>
</reference>
<accession>A0A449ACT1</accession>
<protein>
    <recommendedName>
        <fullName evidence="3">Competence protein ComEA</fullName>
    </recommendedName>
</protein>
<organism evidence="1 2">
    <name type="scientific">Mycoplasmopsis bovirhinis</name>
    <dbReference type="NCBI Taxonomy" id="29553"/>
    <lineage>
        <taxon>Bacteria</taxon>
        <taxon>Bacillati</taxon>
        <taxon>Mycoplasmatota</taxon>
        <taxon>Mycoplasmoidales</taxon>
        <taxon>Metamycoplasmataceae</taxon>
        <taxon>Mycoplasmopsis</taxon>
    </lineage>
</organism>
<keyword evidence="2" id="KW-1185">Reference proteome</keyword>
<sequence>MKRKTFGQILLIFLFLFSVAGTIVVLQVYINKPKDKQYNNEEKIHIYYVSGAVVNDGVIKSTKKLTYRELLFQAKVQDLADLSNFKLNNFVPNSSKIHVPFSDTKLRWIDFENIKQISPLKLSNKISQALLDYRKENPKTTWKKIEQISGIGTKTLEKLMNFFELI</sequence>
<dbReference type="InterPro" id="IPR010994">
    <property type="entry name" value="RuvA_2-like"/>
</dbReference>
<dbReference type="OrthoDB" id="399398at2"/>
<evidence type="ECO:0000313" key="1">
    <source>
        <dbReference type="EMBL" id="VEU62789.1"/>
    </source>
</evidence>
<proteinExistence type="predicted"/>
<name>A0A449ACT1_9BACT</name>
<dbReference type="SUPFAM" id="SSF47781">
    <property type="entry name" value="RuvA domain 2-like"/>
    <property type="match status" value="1"/>
</dbReference>
<dbReference type="EMBL" id="LR214972">
    <property type="protein sequence ID" value="VEU62789.1"/>
    <property type="molecule type" value="Genomic_DNA"/>
</dbReference>
<evidence type="ECO:0000313" key="2">
    <source>
        <dbReference type="Proteomes" id="UP000289952"/>
    </source>
</evidence>
<evidence type="ECO:0008006" key="3">
    <source>
        <dbReference type="Google" id="ProtNLM"/>
    </source>
</evidence>
<gene>
    <name evidence="1" type="ORF">NCTC10118_00136</name>
</gene>
<dbReference type="RefSeq" id="WP_129621001.1">
    <property type="nucleotide sequence ID" value="NZ_LR214972.1"/>
</dbReference>
<dbReference type="NCBIfam" id="NF045978">
    <property type="entry name" value="ComEA_MAG0490"/>
    <property type="match status" value="1"/>
</dbReference>
<dbReference type="Proteomes" id="UP000289952">
    <property type="component" value="Chromosome"/>
</dbReference>
<dbReference type="AlphaFoldDB" id="A0A449ACT1"/>